<protein>
    <submittedName>
        <fullName evidence="3">Gfo/Idh/MocA family protein</fullName>
    </submittedName>
</protein>
<evidence type="ECO:0000313" key="3">
    <source>
        <dbReference type="EMBL" id="MFC3167231.1"/>
    </source>
</evidence>
<dbReference type="Pfam" id="PF01408">
    <property type="entry name" value="GFO_IDH_MocA"/>
    <property type="match status" value="1"/>
</dbReference>
<dbReference type="Pfam" id="PF22725">
    <property type="entry name" value="GFO_IDH_MocA_C3"/>
    <property type="match status" value="1"/>
</dbReference>
<dbReference type="EMBL" id="JBHRTE010000019">
    <property type="protein sequence ID" value="MFC3167231.1"/>
    <property type="molecule type" value="Genomic_DNA"/>
</dbReference>
<dbReference type="InterPro" id="IPR055170">
    <property type="entry name" value="GFO_IDH_MocA-like_dom"/>
</dbReference>
<name>A0ABV7IC26_9RHOB</name>
<dbReference type="Gene3D" id="3.30.360.10">
    <property type="entry name" value="Dihydrodipicolinate Reductase, domain 2"/>
    <property type="match status" value="1"/>
</dbReference>
<dbReference type="SUPFAM" id="SSF51735">
    <property type="entry name" value="NAD(P)-binding Rossmann-fold domains"/>
    <property type="match status" value="1"/>
</dbReference>
<keyword evidence="4" id="KW-1185">Reference proteome</keyword>
<sequence>MIQIGLVGYGYWGPNLARAAAESDAFALAMVADMSPAALERARRRHPTTRLVTDWRDLVADPRIDAVVIATPVGSHFEIALAALRAGKHVLVEKPMTDSPMTASILVEEAARRSRVLMVDHTFVYTGAVQAIGDLIASGRIGDIYYYDSTRINLGLFQRDVSVIWDLAVHDFAIMDHLLKARPVAISASGACFVPNSPENMAYLSVFFEDGAMAHLNVSWLAPVKVRQTMIGGSQRMIVYDDMQTSEKVKIYDRGVSLSEGQKQAYEHLISYRIGEMSAPVISSREALFTEMDEFARCIQTGAAPVTDGACGLRVVEMLATATRSMALRGQPLELRMERLAS</sequence>
<proteinExistence type="predicted"/>
<dbReference type="InterPro" id="IPR051450">
    <property type="entry name" value="Gfo/Idh/MocA_Oxidoreductases"/>
</dbReference>
<dbReference type="RefSeq" id="WP_374301832.1">
    <property type="nucleotide sequence ID" value="NZ_JBHRTE010000019.1"/>
</dbReference>
<dbReference type="Proteomes" id="UP001595557">
    <property type="component" value="Unassembled WGS sequence"/>
</dbReference>
<dbReference type="SUPFAM" id="SSF55347">
    <property type="entry name" value="Glyceraldehyde-3-phosphate dehydrogenase-like, C-terminal domain"/>
    <property type="match status" value="1"/>
</dbReference>
<evidence type="ECO:0000259" key="2">
    <source>
        <dbReference type="Pfam" id="PF22725"/>
    </source>
</evidence>
<comment type="caution">
    <text evidence="3">The sequence shown here is derived from an EMBL/GenBank/DDBJ whole genome shotgun (WGS) entry which is preliminary data.</text>
</comment>
<feature type="domain" description="GFO/IDH/MocA-like oxidoreductase" evidence="2">
    <location>
        <begin position="129"/>
        <end position="238"/>
    </location>
</feature>
<evidence type="ECO:0000259" key="1">
    <source>
        <dbReference type="Pfam" id="PF01408"/>
    </source>
</evidence>
<organism evidence="3 4">
    <name type="scientific">Paracoccus fontiphilus</name>
    <dbReference type="NCBI Taxonomy" id="1815556"/>
    <lineage>
        <taxon>Bacteria</taxon>
        <taxon>Pseudomonadati</taxon>
        <taxon>Pseudomonadota</taxon>
        <taxon>Alphaproteobacteria</taxon>
        <taxon>Rhodobacterales</taxon>
        <taxon>Paracoccaceae</taxon>
        <taxon>Paracoccus</taxon>
    </lineage>
</organism>
<dbReference type="PANTHER" id="PTHR43377">
    <property type="entry name" value="BILIVERDIN REDUCTASE A"/>
    <property type="match status" value="1"/>
</dbReference>
<dbReference type="PANTHER" id="PTHR43377:SF6">
    <property type="entry name" value="GFO_IDH_MOCA-LIKE OXIDOREDUCTASE N-TERMINAL DOMAIN-CONTAINING PROTEIN"/>
    <property type="match status" value="1"/>
</dbReference>
<dbReference type="Gene3D" id="3.40.50.720">
    <property type="entry name" value="NAD(P)-binding Rossmann-like Domain"/>
    <property type="match status" value="1"/>
</dbReference>
<feature type="domain" description="Gfo/Idh/MocA-like oxidoreductase N-terminal" evidence="1">
    <location>
        <begin position="2"/>
        <end position="121"/>
    </location>
</feature>
<evidence type="ECO:0000313" key="4">
    <source>
        <dbReference type="Proteomes" id="UP001595557"/>
    </source>
</evidence>
<dbReference type="InterPro" id="IPR000683">
    <property type="entry name" value="Gfo/Idh/MocA-like_OxRdtase_N"/>
</dbReference>
<reference evidence="4" key="1">
    <citation type="journal article" date="2019" name="Int. J. Syst. Evol. Microbiol.">
        <title>The Global Catalogue of Microorganisms (GCM) 10K type strain sequencing project: providing services to taxonomists for standard genome sequencing and annotation.</title>
        <authorList>
            <consortium name="The Broad Institute Genomics Platform"/>
            <consortium name="The Broad Institute Genome Sequencing Center for Infectious Disease"/>
            <person name="Wu L."/>
            <person name="Ma J."/>
        </authorList>
    </citation>
    <scope>NUCLEOTIDE SEQUENCE [LARGE SCALE GENOMIC DNA]</scope>
    <source>
        <strain evidence="4">KCTC 52239</strain>
    </source>
</reference>
<gene>
    <name evidence="3" type="ORF">ACFOD7_04120</name>
</gene>
<accession>A0ABV7IC26</accession>
<dbReference type="InterPro" id="IPR036291">
    <property type="entry name" value="NAD(P)-bd_dom_sf"/>
</dbReference>